<dbReference type="PROSITE" id="PS00137">
    <property type="entry name" value="SUBTILASE_HIS"/>
    <property type="match status" value="1"/>
</dbReference>
<dbReference type="Gene3D" id="3.30.70.80">
    <property type="entry name" value="Peptidase S8 propeptide/proteinase inhibitor I9"/>
    <property type="match status" value="1"/>
</dbReference>
<evidence type="ECO:0000256" key="3">
    <source>
        <dbReference type="ARBA" id="ARBA00022801"/>
    </source>
</evidence>
<dbReference type="OrthoDB" id="5437273at2"/>
<sequence length="415" mass="42699">MARTQALEADAALTAGITAAGDTILGALDTAQASVQRRFQFVPAMAMRVSPQGLARLQSLPNVVSIEPDAPAPVPEPVVTAPEAGSALPDSPSVFAELIGASVPWGAGYTGSGWYVAILDTGIRPTHTFFSGKTIVEACFSAQANCPNSQTTMYGAGAAAHYPSSYSGWDHGTHVSGIAAGRDMTTYCGVAKQASILAINVFSKINDGTLWVGTYSSDQIAGLEYIYSLRNTYSIGAVNMSLGGGAYNAYCDSAAIKASIDNLAAVNIAVAIASGNNYYTRYISGPACVSTAVSVGASSSSDVEGSFSNYHPALLDLFAPGVAVTSSTADSDFSFEAWNGTSMATPHVAGAWTLLRQRYPTRSVPQILGAVQAAGQAVTLKAGDLAGGSVRRIALNTLFATQVNPVAAVNSLLLN</sequence>
<dbReference type="InterPro" id="IPR037045">
    <property type="entry name" value="S8pro/Inhibitor_I9_sf"/>
</dbReference>
<dbReference type="AlphaFoldDB" id="A0A7C9IV19"/>
<organism evidence="8 9">
    <name type="scientific">Solidesulfovibrio aerotolerans</name>
    <dbReference type="NCBI Taxonomy" id="295255"/>
    <lineage>
        <taxon>Bacteria</taxon>
        <taxon>Pseudomonadati</taxon>
        <taxon>Thermodesulfobacteriota</taxon>
        <taxon>Desulfovibrionia</taxon>
        <taxon>Desulfovibrionales</taxon>
        <taxon>Desulfovibrionaceae</taxon>
        <taxon>Solidesulfovibrio</taxon>
    </lineage>
</organism>
<evidence type="ECO:0000256" key="4">
    <source>
        <dbReference type="ARBA" id="ARBA00022825"/>
    </source>
</evidence>
<feature type="domain" description="Peptidase S8/S53" evidence="7">
    <location>
        <begin position="111"/>
        <end position="367"/>
    </location>
</feature>
<dbReference type="GO" id="GO:0004252">
    <property type="term" value="F:serine-type endopeptidase activity"/>
    <property type="evidence" value="ECO:0007669"/>
    <property type="project" value="UniProtKB-UniRule"/>
</dbReference>
<dbReference type="InterPro" id="IPR036852">
    <property type="entry name" value="Peptidase_S8/S53_dom_sf"/>
</dbReference>
<dbReference type="InterPro" id="IPR023828">
    <property type="entry name" value="Peptidase_S8_Ser-AS"/>
</dbReference>
<evidence type="ECO:0000256" key="1">
    <source>
        <dbReference type="ARBA" id="ARBA00011073"/>
    </source>
</evidence>
<dbReference type="SUPFAM" id="SSF52743">
    <property type="entry name" value="Subtilisin-like"/>
    <property type="match status" value="1"/>
</dbReference>
<dbReference type="InterPro" id="IPR023827">
    <property type="entry name" value="Peptidase_S8_Asp-AS"/>
</dbReference>
<dbReference type="PROSITE" id="PS51892">
    <property type="entry name" value="SUBTILASE"/>
    <property type="match status" value="1"/>
</dbReference>
<dbReference type="EMBL" id="WVUD01000028">
    <property type="protein sequence ID" value="MYL84300.1"/>
    <property type="molecule type" value="Genomic_DNA"/>
</dbReference>
<evidence type="ECO:0000256" key="6">
    <source>
        <dbReference type="RuleBase" id="RU003355"/>
    </source>
</evidence>
<dbReference type="Pfam" id="PF00082">
    <property type="entry name" value="Peptidase_S8"/>
    <property type="match status" value="1"/>
</dbReference>
<accession>A0A7C9IV19</accession>
<keyword evidence="3 5" id="KW-0378">Hydrolase</keyword>
<dbReference type="InterPro" id="IPR050131">
    <property type="entry name" value="Peptidase_S8_subtilisin-like"/>
</dbReference>
<dbReference type="PANTHER" id="PTHR43806:SF11">
    <property type="entry name" value="CEREVISIN-RELATED"/>
    <property type="match status" value="1"/>
</dbReference>
<dbReference type="InterPro" id="IPR000209">
    <property type="entry name" value="Peptidase_S8/S53_dom"/>
</dbReference>
<feature type="active site" description="Charge relay system" evidence="5">
    <location>
        <position position="171"/>
    </location>
</feature>
<protein>
    <submittedName>
        <fullName evidence="8">S8 family serine peptidase</fullName>
    </submittedName>
</protein>
<name>A0A7C9IV19_9BACT</name>
<evidence type="ECO:0000313" key="9">
    <source>
        <dbReference type="Proteomes" id="UP000482487"/>
    </source>
</evidence>
<comment type="similarity">
    <text evidence="1 5 6">Belongs to the peptidase S8 family.</text>
</comment>
<keyword evidence="2 5" id="KW-0645">Protease</keyword>
<feature type="active site" description="Charge relay system" evidence="5">
    <location>
        <position position="342"/>
    </location>
</feature>
<dbReference type="PROSITE" id="PS00138">
    <property type="entry name" value="SUBTILASE_SER"/>
    <property type="match status" value="1"/>
</dbReference>
<dbReference type="Proteomes" id="UP000482487">
    <property type="component" value="Unassembled WGS sequence"/>
</dbReference>
<proteinExistence type="inferred from homology"/>
<reference evidence="8 9" key="1">
    <citation type="submission" date="2020-01" db="EMBL/GenBank/DDBJ databases">
        <title>Genome sequence of Desulfovibrio aerotolerans DSM 16695(T).</title>
        <authorList>
            <person name="Karnachuk O."/>
            <person name="Avakyan M."/>
            <person name="Mardanov A."/>
            <person name="Kadnikov V."/>
            <person name="Ravin N."/>
        </authorList>
    </citation>
    <scope>NUCLEOTIDE SEQUENCE [LARGE SCALE GENOMIC DNA]</scope>
    <source>
        <strain evidence="8 9">DSM 16695</strain>
    </source>
</reference>
<dbReference type="PROSITE" id="PS00136">
    <property type="entry name" value="SUBTILASE_ASP"/>
    <property type="match status" value="1"/>
</dbReference>
<dbReference type="PRINTS" id="PR00723">
    <property type="entry name" value="SUBTILISIN"/>
</dbReference>
<dbReference type="PANTHER" id="PTHR43806">
    <property type="entry name" value="PEPTIDASE S8"/>
    <property type="match status" value="1"/>
</dbReference>
<gene>
    <name evidence="8" type="ORF">GTA51_14305</name>
</gene>
<dbReference type="GO" id="GO:0006508">
    <property type="term" value="P:proteolysis"/>
    <property type="evidence" value="ECO:0007669"/>
    <property type="project" value="UniProtKB-KW"/>
</dbReference>
<comment type="caution">
    <text evidence="8">The sequence shown here is derived from an EMBL/GenBank/DDBJ whole genome shotgun (WGS) entry which is preliminary data.</text>
</comment>
<evidence type="ECO:0000313" key="8">
    <source>
        <dbReference type="EMBL" id="MYL84300.1"/>
    </source>
</evidence>
<evidence type="ECO:0000256" key="5">
    <source>
        <dbReference type="PROSITE-ProRule" id="PRU01240"/>
    </source>
</evidence>
<keyword evidence="4 5" id="KW-0720">Serine protease</keyword>
<evidence type="ECO:0000256" key="2">
    <source>
        <dbReference type="ARBA" id="ARBA00022670"/>
    </source>
</evidence>
<evidence type="ECO:0000259" key="7">
    <source>
        <dbReference type="Pfam" id="PF00082"/>
    </source>
</evidence>
<dbReference type="InterPro" id="IPR022398">
    <property type="entry name" value="Peptidase_S8_His-AS"/>
</dbReference>
<dbReference type="InterPro" id="IPR015500">
    <property type="entry name" value="Peptidase_S8_subtilisin-rel"/>
</dbReference>
<dbReference type="RefSeq" id="WP_160962193.1">
    <property type="nucleotide sequence ID" value="NZ_WVUD01000028.1"/>
</dbReference>
<keyword evidence="9" id="KW-1185">Reference proteome</keyword>
<feature type="active site" description="Charge relay system" evidence="5">
    <location>
        <position position="120"/>
    </location>
</feature>
<dbReference type="Gene3D" id="3.40.50.200">
    <property type="entry name" value="Peptidase S8/S53 domain"/>
    <property type="match status" value="1"/>
</dbReference>